<dbReference type="Gene3D" id="1.25.40.10">
    <property type="entry name" value="Tetratricopeptide repeat domain"/>
    <property type="match status" value="1"/>
</dbReference>
<dbReference type="Gene3D" id="1.20.58.320">
    <property type="entry name" value="TPR-like"/>
    <property type="match status" value="1"/>
</dbReference>
<accession>A0A9Q3YN92</accession>
<dbReference type="Pfam" id="PF06041">
    <property type="entry name" value="DUF924"/>
    <property type="match status" value="1"/>
</dbReference>
<gene>
    <name evidence="1" type="ORF">LL252_13355</name>
</gene>
<protein>
    <submittedName>
        <fullName evidence="1">DUF924 domain-containing protein</fullName>
    </submittedName>
</protein>
<evidence type="ECO:0000313" key="2">
    <source>
        <dbReference type="Proteomes" id="UP001108027"/>
    </source>
</evidence>
<dbReference type="SUPFAM" id="SSF48452">
    <property type="entry name" value="TPR-like"/>
    <property type="match status" value="1"/>
</dbReference>
<comment type="caution">
    <text evidence="1">The sequence shown here is derived from an EMBL/GenBank/DDBJ whole genome shotgun (WGS) entry which is preliminary data.</text>
</comment>
<dbReference type="InterPro" id="IPR010323">
    <property type="entry name" value="DUF924"/>
</dbReference>
<dbReference type="InterPro" id="IPR011990">
    <property type="entry name" value="TPR-like_helical_dom_sf"/>
</dbReference>
<keyword evidence="2" id="KW-1185">Reference proteome</keyword>
<evidence type="ECO:0000313" key="1">
    <source>
        <dbReference type="EMBL" id="MCC4309557.1"/>
    </source>
</evidence>
<dbReference type="AlphaFoldDB" id="A0A9Q3YN92"/>
<reference evidence="1" key="1">
    <citation type="submission" date="2021-10" db="EMBL/GenBank/DDBJ databases">
        <title>The diversity and Nitrogen Metabolism of Culturable Nitrate-Utilizing Bacteria Within the Oxygen Minimum Zone of the Changjiang (Yangtze River)Estuary.</title>
        <authorList>
            <person name="Zhang D."/>
            <person name="Zheng J."/>
            <person name="Liu S."/>
            <person name="He W."/>
        </authorList>
    </citation>
    <scope>NUCLEOTIDE SEQUENCE</scope>
    <source>
        <strain evidence="1">FXH-223</strain>
    </source>
</reference>
<sequence length="205" mass="23744">MIDLHAPHEDILTFWFGEERDEHGWPPAGITRGWFKSSPARDADMEARFGDLVEAALARELVDWEREAGPRLALILLLDQFTRNIFRGEARAFAGDHRAATLCLEGLSTGQDRRLDWPGQVFFCMPLMHAEDEDLQNRAVRCYQDLSQRVPAALRPRIEENVRFAEEHRDVIRRFGRFPHRNQALGRESTAEERAFLETAKRYGQ</sequence>
<dbReference type="Proteomes" id="UP001108027">
    <property type="component" value="Unassembled WGS sequence"/>
</dbReference>
<dbReference type="RefSeq" id="WP_228234374.1">
    <property type="nucleotide sequence ID" value="NZ_ARXL01000076.1"/>
</dbReference>
<dbReference type="EMBL" id="JAJGNA010000018">
    <property type="protein sequence ID" value="MCC4309557.1"/>
    <property type="molecule type" value="Genomic_DNA"/>
</dbReference>
<organism evidence="1 2">
    <name type="scientific">Alloalcanivorax marinus</name>
    <dbReference type="NCBI Taxonomy" id="1177169"/>
    <lineage>
        <taxon>Bacteria</taxon>
        <taxon>Pseudomonadati</taxon>
        <taxon>Pseudomonadota</taxon>
        <taxon>Gammaproteobacteria</taxon>
        <taxon>Oceanospirillales</taxon>
        <taxon>Alcanivoracaceae</taxon>
        <taxon>Alloalcanivorax</taxon>
    </lineage>
</organism>
<name>A0A9Q3YN92_9GAMM</name>
<proteinExistence type="predicted"/>